<dbReference type="AlphaFoldDB" id="A0A498I9L2"/>
<feature type="transmembrane region" description="Helical" evidence="1">
    <location>
        <begin position="49"/>
        <end position="70"/>
    </location>
</feature>
<keyword evidence="3" id="KW-1185">Reference proteome</keyword>
<dbReference type="EMBL" id="RDQH01000339">
    <property type="protein sequence ID" value="RXH78687.1"/>
    <property type="molecule type" value="Genomic_DNA"/>
</dbReference>
<evidence type="ECO:0000313" key="3">
    <source>
        <dbReference type="Proteomes" id="UP000290289"/>
    </source>
</evidence>
<dbReference type="Proteomes" id="UP000290289">
    <property type="component" value="Chromosome 13"/>
</dbReference>
<proteinExistence type="predicted"/>
<comment type="caution">
    <text evidence="2">The sequence shown here is derived from an EMBL/GenBank/DDBJ whole genome shotgun (WGS) entry which is preliminary data.</text>
</comment>
<keyword evidence="1" id="KW-0472">Membrane</keyword>
<organism evidence="2 3">
    <name type="scientific">Malus domestica</name>
    <name type="common">Apple</name>
    <name type="synonym">Pyrus malus</name>
    <dbReference type="NCBI Taxonomy" id="3750"/>
    <lineage>
        <taxon>Eukaryota</taxon>
        <taxon>Viridiplantae</taxon>
        <taxon>Streptophyta</taxon>
        <taxon>Embryophyta</taxon>
        <taxon>Tracheophyta</taxon>
        <taxon>Spermatophyta</taxon>
        <taxon>Magnoliopsida</taxon>
        <taxon>eudicotyledons</taxon>
        <taxon>Gunneridae</taxon>
        <taxon>Pentapetalae</taxon>
        <taxon>rosids</taxon>
        <taxon>fabids</taxon>
        <taxon>Rosales</taxon>
        <taxon>Rosaceae</taxon>
        <taxon>Amygdaloideae</taxon>
        <taxon>Maleae</taxon>
        <taxon>Malus</taxon>
    </lineage>
</organism>
<reference evidence="2 3" key="1">
    <citation type="submission" date="2018-10" db="EMBL/GenBank/DDBJ databases">
        <title>A high-quality apple genome assembly.</title>
        <authorList>
            <person name="Hu J."/>
        </authorList>
    </citation>
    <scope>NUCLEOTIDE SEQUENCE [LARGE SCALE GENOMIC DNA]</scope>
    <source>
        <strain evidence="3">cv. HFTH1</strain>
        <tissue evidence="2">Young leaf</tissue>
    </source>
</reference>
<evidence type="ECO:0000256" key="1">
    <source>
        <dbReference type="SAM" id="Phobius"/>
    </source>
</evidence>
<accession>A0A498I9L2</accession>
<name>A0A498I9L2_MALDO</name>
<evidence type="ECO:0000313" key="2">
    <source>
        <dbReference type="EMBL" id="RXH78687.1"/>
    </source>
</evidence>
<gene>
    <name evidence="2" type="ORF">DVH24_002205</name>
</gene>
<keyword evidence="1" id="KW-0812">Transmembrane</keyword>
<protein>
    <submittedName>
        <fullName evidence="2">Uncharacterized protein</fullName>
    </submittedName>
</protein>
<sequence length="245" mass="27094">MPDTMIEECMGLNANHFIFGVLSCFKLHVHHDWIDISAYGSTVVKYANLFFSKLTTLSMVFFSAMVLAFVRPLPLVASITNLHYIHSMSSMITNEEMLQRFVKSHLEVLGVAKFTLEPRGSSICDELLKFNFSDNPYMSWAEIPNERIHSAPSKSLEVGEVIDFFNGGVEKGASPPKLEDLEFNPGSGAIGEHTTRLTTDTSGMDNSIIASSIVNVACLPKDMVIARGMEDLPAPNYMACYLVSI</sequence>
<keyword evidence="1" id="KW-1133">Transmembrane helix</keyword>